<evidence type="ECO:0000256" key="1">
    <source>
        <dbReference type="ARBA" id="ARBA00006547"/>
    </source>
</evidence>
<dbReference type="STRING" id="81409.SAMN04515656_107118"/>
<dbReference type="PANTHER" id="PTHR11786:SF0">
    <property type="entry name" value="ARYLAMINE N-ACETYLTRANSFERASE 4-RELATED"/>
    <property type="match status" value="1"/>
</dbReference>
<dbReference type="Gene3D" id="3.30.2140.10">
    <property type="entry name" value="Arylamine N-acetyltransferase"/>
    <property type="match status" value="1"/>
</dbReference>
<dbReference type="EMBL" id="FNRK01000007">
    <property type="protein sequence ID" value="SEA31647.1"/>
    <property type="molecule type" value="Genomic_DNA"/>
</dbReference>
<reference evidence="2 3" key="1">
    <citation type="submission" date="2016-10" db="EMBL/GenBank/DDBJ databases">
        <authorList>
            <person name="de Groot N.N."/>
        </authorList>
    </citation>
    <scope>NUCLEOTIDE SEQUENCE [LARGE SCALE GENOMIC DNA]</scope>
    <source>
        <strain evidence="2 3">SR12</strain>
    </source>
</reference>
<name>A0A1H4A6U0_9FIRM</name>
<dbReference type="Gene3D" id="2.40.128.150">
    <property type="entry name" value="Cysteine proteinases"/>
    <property type="match status" value="1"/>
</dbReference>
<dbReference type="InterPro" id="IPR001447">
    <property type="entry name" value="Arylamine_N-AcTrfase"/>
</dbReference>
<dbReference type="RefSeq" id="WP_090306255.1">
    <property type="nucleotide sequence ID" value="NZ_FNRK01000007.1"/>
</dbReference>
<evidence type="ECO:0000313" key="2">
    <source>
        <dbReference type="EMBL" id="SEA31647.1"/>
    </source>
</evidence>
<dbReference type="Proteomes" id="UP000199394">
    <property type="component" value="Unassembled WGS sequence"/>
</dbReference>
<protein>
    <submittedName>
        <fullName evidence="2">N-hydroxyarylamine O-acetyltransferase</fullName>
    </submittedName>
</protein>
<dbReference type="SUPFAM" id="SSF54001">
    <property type="entry name" value="Cysteine proteinases"/>
    <property type="match status" value="1"/>
</dbReference>
<accession>A0A1H4A6U0</accession>
<dbReference type="PANTHER" id="PTHR11786">
    <property type="entry name" value="N-HYDROXYARYLAMINE O-ACETYLTRANSFERASE"/>
    <property type="match status" value="1"/>
</dbReference>
<dbReference type="OrthoDB" id="7181050at2"/>
<organism evidence="2 3">
    <name type="scientific">Eubacterium aggregans</name>
    <dbReference type="NCBI Taxonomy" id="81409"/>
    <lineage>
        <taxon>Bacteria</taxon>
        <taxon>Bacillati</taxon>
        <taxon>Bacillota</taxon>
        <taxon>Clostridia</taxon>
        <taxon>Eubacteriales</taxon>
        <taxon>Eubacteriaceae</taxon>
        <taxon>Eubacterium</taxon>
    </lineage>
</organism>
<comment type="similarity">
    <text evidence="1">Belongs to the arylamine N-acetyltransferase family.</text>
</comment>
<keyword evidence="3" id="KW-1185">Reference proteome</keyword>
<dbReference type="Pfam" id="PF00797">
    <property type="entry name" value="Acetyltransf_2"/>
    <property type="match status" value="1"/>
</dbReference>
<dbReference type="GO" id="GO:0016407">
    <property type="term" value="F:acetyltransferase activity"/>
    <property type="evidence" value="ECO:0007669"/>
    <property type="project" value="InterPro"/>
</dbReference>
<dbReference type="AlphaFoldDB" id="A0A1H4A6U0"/>
<evidence type="ECO:0000313" key="3">
    <source>
        <dbReference type="Proteomes" id="UP000199394"/>
    </source>
</evidence>
<sequence length="266" mass="29624">MYKALYEAIPDIDGYLERLGISGPIHRDTLWLDALILAHQMSVPFENLDVFEGLAPINLGIGALYHKIVTCRRGGYCFELNALFHALLRDCGFRAWPCICRIVRGKDFTPPVLHRGTIIEMDGRLFFGDVGYGGPMPAGLLPIEDGSKRCLVDTVFHLNFKGGSWWALSRETPGGLEPILEFNTNPVDPVDFIALNYYCESHPQSIFRQIRMVNRRTPGGSCAITGDVFTQWTLGGKETDSVASQSVRLDTLEQVFGIPRESLKGC</sequence>
<proteinExistence type="inferred from homology"/>
<keyword evidence="2" id="KW-0808">Transferase</keyword>
<dbReference type="InterPro" id="IPR038765">
    <property type="entry name" value="Papain-like_cys_pep_sf"/>
</dbReference>
<gene>
    <name evidence="2" type="ORF">SAMN04515656_107118</name>
</gene>